<organism evidence="1 2">
    <name type="scientific">Candidatus Coproplasma excrementigallinarum</name>
    <dbReference type="NCBI Taxonomy" id="2840747"/>
    <lineage>
        <taxon>Bacteria</taxon>
        <taxon>Bacillati</taxon>
        <taxon>Bacillota</taxon>
        <taxon>Clostridia</taxon>
        <taxon>Eubacteriales</taxon>
        <taxon>Candidatus Coproplasma</taxon>
    </lineage>
</organism>
<dbReference type="AlphaFoldDB" id="A0A9D1SJ00"/>
<comment type="caution">
    <text evidence="1">The sequence shown here is derived from an EMBL/GenBank/DDBJ whole genome shotgun (WGS) entry which is preliminary data.</text>
</comment>
<name>A0A9D1SJ00_9FIRM</name>
<evidence type="ECO:0000313" key="2">
    <source>
        <dbReference type="Proteomes" id="UP000824110"/>
    </source>
</evidence>
<protein>
    <submittedName>
        <fullName evidence="1">Uncharacterized protein</fullName>
    </submittedName>
</protein>
<proteinExistence type="predicted"/>
<reference evidence="1" key="1">
    <citation type="submission" date="2020-10" db="EMBL/GenBank/DDBJ databases">
        <authorList>
            <person name="Gilroy R."/>
        </authorList>
    </citation>
    <scope>NUCLEOTIDE SEQUENCE</scope>
    <source>
        <strain evidence="1">CHK195-12923</strain>
    </source>
</reference>
<dbReference type="Proteomes" id="UP000824110">
    <property type="component" value="Unassembled WGS sequence"/>
</dbReference>
<sequence length="68" mass="7873">MSVTKWDILKLSSAFDGSFNPADFSEEELEEMLGLAESGASVEDIRRRYFEEHDDVKDRTLSIKKWSE</sequence>
<dbReference type="EMBL" id="DVNE01000019">
    <property type="protein sequence ID" value="HIU61387.1"/>
    <property type="molecule type" value="Genomic_DNA"/>
</dbReference>
<accession>A0A9D1SJ00</accession>
<gene>
    <name evidence="1" type="ORF">IAB69_01895</name>
</gene>
<evidence type="ECO:0000313" key="1">
    <source>
        <dbReference type="EMBL" id="HIU61387.1"/>
    </source>
</evidence>
<reference evidence="1" key="2">
    <citation type="journal article" date="2021" name="PeerJ">
        <title>Extensive microbial diversity within the chicken gut microbiome revealed by metagenomics and culture.</title>
        <authorList>
            <person name="Gilroy R."/>
            <person name="Ravi A."/>
            <person name="Getino M."/>
            <person name="Pursley I."/>
            <person name="Horton D.L."/>
            <person name="Alikhan N.F."/>
            <person name="Baker D."/>
            <person name="Gharbi K."/>
            <person name="Hall N."/>
            <person name="Watson M."/>
            <person name="Adriaenssens E.M."/>
            <person name="Foster-Nyarko E."/>
            <person name="Jarju S."/>
            <person name="Secka A."/>
            <person name="Antonio M."/>
            <person name="Oren A."/>
            <person name="Chaudhuri R.R."/>
            <person name="La Ragione R."/>
            <person name="Hildebrand F."/>
            <person name="Pallen M.J."/>
        </authorList>
    </citation>
    <scope>NUCLEOTIDE SEQUENCE</scope>
    <source>
        <strain evidence="1">CHK195-12923</strain>
    </source>
</reference>